<proteinExistence type="predicted"/>
<organism evidence="2 3">
    <name type="scientific">Pseudodesulfovibrio nedwellii</name>
    <dbReference type="NCBI Taxonomy" id="2973072"/>
    <lineage>
        <taxon>Bacteria</taxon>
        <taxon>Pseudomonadati</taxon>
        <taxon>Thermodesulfobacteriota</taxon>
        <taxon>Desulfovibrionia</taxon>
        <taxon>Desulfovibrionales</taxon>
        <taxon>Desulfovibrionaceae</taxon>
    </lineage>
</organism>
<feature type="transmembrane region" description="Helical" evidence="1">
    <location>
        <begin position="280"/>
        <end position="302"/>
    </location>
</feature>
<dbReference type="Pfam" id="PF07136">
    <property type="entry name" value="DUF1385"/>
    <property type="match status" value="1"/>
</dbReference>
<keyword evidence="1" id="KW-1133">Transmembrane helix</keyword>
<dbReference type="PANTHER" id="PTHR42867">
    <property type="entry name" value="MEMBRANE PROTEIN-RELATED"/>
    <property type="match status" value="1"/>
</dbReference>
<evidence type="ECO:0000313" key="3">
    <source>
        <dbReference type="Proteomes" id="UP001317742"/>
    </source>
</evidence>
<feature type="transmembrane region" description="Helical" evidence="1">
    <location>
        <begin position="183"/>
        <end position="203"/>
    </location>
</feature>
<keyword evidence="2" id="KW-0449">Lipoprotein</keyword>
<protein>
    <submittedName>
        <fullName evidence="2">Lipoprotein</fullName>
    </submittedName>
</protein>
<keyword evidence="3" id="KW-1185">Reference proteome</keyword>
<evidence type="ECO:0000256" key="1">
    <source>
        <dbReference type="SAM" id="Phobius"/>
    </source>
</evidence>
<feature type="transmembrane region" description="Helical" evidence="1">
    <location>
        <begin position="141"/>
        <end position="163"/>
    </location>
</feature>
<evidence type="ECO:0000313" key="2">
    <source>
        <dbReference type="EMBL" id="BDQ36481.1"/>
    </source>
</evidence>
<gene>
    <name evidence="2" type="ORF">SYK_08410</name>
</gene>
<dbReference type="Proteomes" id="UP001317742">
    <property type="component" value="Chromosome"/>
</dbReference>
<keyword evidence="1" id="KW-0812">Transmembrane</keyword>
<dbReference type="InterPro" id="IPR010787">
    <property type="entry name" value="DUF1385"/>
</dbReference>
<reference evidence="2 3" key="1">
    <citation type="submission" date="2022-08" db="EMBL/GenBank/DDBJ databases">
        <title>Genome Sequence of the sulphate-reducing bacterium, Pseudodesulfovibrio sp. SYK.</title>
        <authorList>
            <person name="Kondo R."/>
            <person name="Kataoka T."/>
        </authorList>
    </citation>
    <scope>NUCLEOTIDE SEQUENCE [LARGE SCALE GENOMIC DNA]</scope>
    <source>
        <strain evidence="2 3">SYK</strain>
    </source>
</reference>
<sequence>MYDGLYNLQGILNSVACEMRWDFLAICQYYHPLAEGNYLNLRGLLTMAAPQAVGGQAVIEGVMMRAKDKLAIAIRKSDGEIVTDVRPWFTMVRHPLLKKPFLRGFPVLMETMVNGIKALNYSAMQAADDEEEGGELTSWHLAMTMVIALGAALGLFVVLPHFLSVGMEYLGWAGDVDSLSFHAWDGLIKMLVFVGYIVSISLIPDIRRVFEYHGAEHKVIWTWEDGKDLTPDSTRFYSRLHPRCGTAFLLFVLVVSILLYAVLVPYLLTFYSPENFMVKHLYIVGMKLFLMIPVSCVAYEMIKFAGKYSKNSLCKLMCWPGLMMQLLTTKEPDDSQIEVAIAALQCAVNPEEC</sequence>
<keyword evidence="1" id="KW-0472">Membrane</keyword>
<name>A0ABN6S3G8_9BACT</name>
<feature type="transmembrane region" description="Helical" evidence="1">
    <location>
        <begin position="247"/>
        <end position="268"/>
    </location>
</feature>
<dbReference type="EMBL" id="AP026709">
    <property type="protein sequence ID" value="BDQ36481.1"/>
    <property type="molecule type" value="Genomic_DNA"/>
</dbReference>
<accession>A0ABN6S3G8</accession>
<dbReference type="PANTHER" id="PTHR42867:SF1">
    <property type="entry name" value="MEMBRANE PROTEIN-RELATED"/>
    <property type="match status" value="1"/>
</dbReference>